<name>A0A2R4MCV1_9HYPH</name>
<evidence type="ECO:0000256" key="1">
    <source>
        <dbReference type="ARBA" id="ARBA00022679"/>
    </source>
</evidence>
<evidence type="ECO:0000256" key="3">
    <source>
        <dbReference type="ARBA" id="ARBA00038502"/>
    </source>
</evidence>
<dbReference type="SUPFAM" id="SSF55729">
    <property type="entry name" value="Acyl-CoA N-acyltransferases (Nat)"/>
    <property type="match status" value="1"/>
</dbReference>
<dbReference type="CDD" id="cd04301">
    <property type="entry name" value="NAT_SF"/>
    <property type="match status" value="1"/>
</dbReference>
<accession>A0A2R4MCV1</accession>
<organism evidence="5 6">
    <name type="scientific">Maritalea myrionectae</name>
    <dbReference type="NCBI Taxonomy" id="454601"/>
    <lineage>
        <taxon>Bacteria</taxon>
        <taxon>Pseudomonadati</taxon>
        <taxon>Pseudomonadota</taxon>
        <taxon>Alphaproteobacteria</taxon>
        <taxon>Hyphomicrobiales</taxon>
        <taxon>Devosiaceae</taxon>
        <taxon>Maritalea</taxon>
    </lineage>
</organism>
<dbReference type="Gene3D" id="3.40.630.30">
    <property type="match status" value="1"/>
</dbReference>
<dbReference type="PANTHER" id="PTHR43792:SF8">
    <property type="entry name" value="[RIBOSOMAL PROTEIN US5]-ALANINE N-ACETYLTRANSFERASE"/>
    <property type="match status" value="1"/>
</dbReference>
<dbReference type="Pfam" id="PF13302">
    <property type="entry name" value="Acetyltransf_3"/>
    <property type="match status" value="1"/>
</dbReference>
<keyword evidence="1 5" id="KW-0808">Transferase</keyword>
<gene>
    <name evidence="5" type="ORF">MXMO3_01340</name>
</gene>
<dbReference type="STRING" id="1122213.GCA_000423365_01455"/>
<dbReference type="PROSITE" id="PS51186">
    <property type="entry name" value="GNAT"/>
    <property type="match status" value="1"/>
</dbReference>
<evidence type="ECO:0000256" key="2">
    <source>
        <dbReference type="ARBA" id="ARBA00023315"/>
    </source>
</evidence>
<evidence type="ECO:0000313" key="6">
    <source>
        <dbReference type="Proteomes" id="UP000258927"/>
    </source>
</evidence>
<sequence length="173" mass="18834">MSVFEPQLTPISEGHVAALLRFERGNGDYFAEFVPKRPLRMLTDEGMAEAVNILCEEARTGRGAYYVVFDGDDIVARLNLVYDGERADLGYRVAQSHAGQGVATAMVRQALEKLRDDGFDVATAHALSSNPASIRVLEKCGFGVSRIDQDGGAAFGFEGDIVHLEQMLIVEPV</sequence>
<dbReference type="InterPro" id="IPR000182">
    <property type="entry name" value="GNAT_dom"/>
</dbReference>
<evidence type="ECO:0000259" key="4">
    <source>
        <dbReference type="PROSITE" id="PS51186"/>
    </source>
</evidence>
<dbReference type="InterPro" id="IPR016181">
    <property type="entry name" value="Acyl_CoA_acyltransferase"/>
</dbReference>
<reference evidence="5 6" key="1">
    <citation type="submission" date="2017-05" db="EMBL/GenBank/DDBJ databases">
        <title>Genome Analysis of Maritalea myrionectae HL2708#5.</title>
        <authorList>
            <consortium name="Cotde Inc.-PKNU"/>
            <person name="Jang D."/>
            <person name="Oh H.-M."/>
        </authorList>
    </citation>
    <scope>NUCLEOTIDE SEQUENCE [LARGE SCALE GENOMIC DNA]</scope>
    <source>
        <strain evidence="5 6">HL2708#5</strain>
    </source>
</reference>
<dbReference type="EMBL" id="CP021330">
    <property type="protein sequence ID" value="AVX03871.1"/>
    <property type="molecule type" value="Genomic_DNA"/>
</dbReference>
<dbReference type="AlphaFoldDB" id="A0A2R4MCV1"/>
<dbReference type="PANTHER" id="PTHR43792">
    <property type="entry name" value="GNAT FAMILY, PUTATIVE (AFU_ORTHOLOGUE AFUA_3G00765)-RELATED-RELATED"/>
    <property type="match status" value="1"/>
</dbReference>
<dbReference type="GO" id="GO:0016747">
    <property type="term" value="F:acyltransferase activity, transferring groups other than amino-acyl groups"/>
    <property type="evidence" value="ECO:0007669"/>
    <property type="project" value="InterPro"/>
</dbReference>
<feature type="domain" description="N-acetyltransferase" evidence="4">
    <location>
        <begin position="9"/>
        <end position="173"/>
    </location>
</feature>
<evidence type="ECO:0000313" key="5">
    <source>
        <dbReference type="EMBL" id="AVX03871.1"/>
    </source>
</evidence>
<protein>
    <submittedName>
        <fullName evidence="5">Ribosomal-protein-alanine N-acetyltransferase</fullName>
    </submittedName>
</protein>
<dbReference type="Proteomes" id="UP000258927">
    <property type="component" value="Chromosome"/>
</dbReference>
<dbReference type="KEGG" id="mmyr:MXMO3_01340"/>
<dbReference type="RefSeq" id="WP_117395354.1">
    <property type="nucleotide sequence ID" value="NZ_CP021330.1"/>
</dbReference>
<comment type="similarity">
    <text evidence="3">Belongs to the acetyltransferase family. RimJ subfamily.</text>
</comment>
<keyword evidence="6" id="KW-1185">Reference proteome</keyword>
<proteinExistence type="inferred from homology"/>
<dbReference type="InterPro" id="IPR051531">
    <property type="entry name" value="N-acetyltransferase"/>
</dbReference>
<keyword evidence="2" id="KW-0012">Acyltransferase</keyword>